<feature type="transmembrane region" description="Helical" evidence="1">
    <location>
        <begin position="113"/>
        <end position="134"/>
    </location>
</feature>
<proteinExistence type="predicted"/>
<gene>
    <name evidence="2" type="ORF">HJG63_008048</name>
</gene>
<keyword evidence="1" id="KW-0472">Membrane</keyword>
<evidence type="ECO:0000256" key="1">
    <source>
        <dbReference type="SAM" id="Phobius"/>
    </source>
</evidence>
<reference evidence="2 3" key="1">
    <citation type="journal article" date="2020" name="Nature">
        <title>Six reference-quality genomes reveal evolution of bat adaptations.</title>
        <authorList>
            <person name="Jebb D."/>
            <person name="Huang Z."/>
            <person name="Pippel M."/>
            <person name="Hughes G.M."/>
            <person name="Lavrichenko K."/>
            <person name="Devanna P."/>
            <person name="Winkler S."/>
            <person name="Jermiin L.S."/>
            <person name="Skirmuntt E.C."/>
            <person name="Katzourakis A."/>
            <person name="Burkitt-Gray L."/>
            <person name="Ray D.A."/>
            <person name="Sullivan K.A.M."/>
            <person name="Roscito J.G."/>
            <person name="Kirilenko B.M."/>
            <person name="Davalos L.M."/>
            <person name="Corthals A.P."/>
            <person name="Power M.L."/>
            <person name="Jones G."/>
            <person name="Ransome R.D."/>
            <person name="Dechmann D.K.N."/>
            <person name="Locatelli A.G."/>
            <person name="Puechmaille S.J."/>
            <person name="Fedrigo O."/>
            <person name="Jarvis E.D."/>
            <person name="Hiller M."/>
            <person name="Vernes S.C."/>
            <person name="Myers E.W."/>
            <person name="Teeling E.C."/>
        </authorList>
    </citation>
    <scope>NUCLEOTIDE SEQUENCE [LARGE SCALE GENOMIC DNA]</scope>
    <source>
        <strain evidence="2">MRouAeg1</strain>
        <tissue evidence="2">Muscle</tissue>
    </source>
</reference>
<keyword evidence="1" id="KW-0812">Transmembrane</keyword>
<organism evidence="2 3">
    <name type="scientific">Rousettus aegyptiacus</name>
    <name type="common">Egyptian fruit bat</name>
    <name type="synonym">Pteropus aegyptiacus</name>
    <dbReference type="NCBI Taxonomy" id="9407"/>
    <lineage>
        <taxon>Eukaryota</taxon>
        <taxon>Metazoa</taxon>
        <taxon>Chordata</taxon>
        <taxon>Craniata</taxon>
        <taxon>Vertebrata</taxon>
        <taxon>Euteleostomi</taxon>
        <taxon>Mammalia</taxon>
        <taxon>Eutheria</taxon>
        <taxon>Laurasiatheria</taxon>
        <taxon>Chiroptera</taxon>
        <taxon>Yinpterochiroptera</taxon>
        <taxon>Pteropodoidea</taxon>
        <taxon>Pteropodidae</taxon>
        <taxon>Rousettinae</taxon>
        <taxon>Rousettus</taxon>
    </lineage>
</organism>
<sequence length="135" mass="15214">MLFSFIWAQLARSRHCDLGAAALPPPPRSLPCMTCATLFHLLPPAPQSRRHSLSLFVSRQRSLPPGTVFRLLLPVIYVLLLASQRQVQGGRPFICFVHCRIPRVRNSDRHPGAARCIFVEIMCYFAGACFLFSFC</sequence>
<dbReference type="AlphaFoldDB" id="A0A7J8KBQ3"/>
<dbReference type="EMBL" id="JACASE010000001">
    <property type="protein sequence ID" value="KAF6506262.1"/>
    <property type="molecule type" value="Genomic_DNA"/>
</dbReference>
<evidence type="ECO:0000313" key="2">
    <source>
        <dbReference type="EMBL" id="KAF6506262.1"/>
    </source>
</evidence>
<dbReference type="Proteomes" id="UP000593571">
    <property type="component" value="Unassembled WGS sequence"/>
</dbReference>
<evidence type="ECO:0000313" key="3">
    <source>
        <dbReference type="Proteomes" id="UP000593571"/>
    </source>
</evidence>
<keyword evidence="3" id="KW-1185">Reference proteome</keyword>
<accession>A0A7J8KBQ3</accession>
<keyword evidence="1" id="KW-1133">Transmembrane helix</keyword>
<comment type="caution">
    <text evidence="2">The sequence shown here is derived from an EMBL/GenBank/DDBJ whole genome shotgun (WGS) entry which is preliminary data.</text>
</comment>
<protein>
    <submittedName>
        <fullName evidence="2">Uncharacterized protein</fullName>
    </submittedName>
</protein>
<feature type="transmembrane region" description="Helical" evidence="1">
    <location>
        <begin position="63"/>
        <end position="82"/>
    </location>
</feature>
<name>A0A7J8KBQ3_ROUAE</name>